<organism evidence="2 3">
    <name type="scientific">Paraburkholderia rhynchosiae</name>
    <dbReference type="NCBI Taxonomy" id="487049"/>
    <lineage>
        <taxon>Bacteria</taxon>
        <taxon>Pseudomonadati</taxon>
        <taxon>Pseudomonadota</taxon>
        <taxon>Betaproteobacteria</taxon>
        <taxon>Burkholderiales</taxon>
        <taxon>Burkholderiaceae</taxon>
        <taxon>Paraburkholderia</taxon>
    </lineage>
</organism>
<proteinExistence type="predicted"/>
<evidence type="ECO:0000313" key="2">
    <source>
        <dbReference type="EMBL" id="CAB3650871.1"/>
    </source>
</evidence>
<evidence type="ECO:0000256" key="1">
    <source>
        <dbReference type="SAM" id="MobiDB-lite"/>
    </source>
</evidence>
<dbReference type="EMBL" id="CADIJZ010000003">
    <property type="protein sequence ID" value="CAB3650871.1"/>
    <property type="molecule type" value="Genomic_DNA"/>
</dbReference>
<protein>
    <submittedName>
        <fullName evidence="2">Uncharacterized protein</fullName>
    </submittedName>
</protein>
<accession>A0A6J5A287</accession>
<reference evidence="2 3" key="1">
    <citation type="submission" date="2020-04" db="EMBL/GenBank/DDBJ databases">
        <authorList>
            <person name="De Canck E."/>
        </authorList>
    </citation>
    <scope>NUCLEOTIDE SEQUENCE [LARGE SCALE GENOMIC DNA]</scope>
    <source>
        <strain evidence="2 3">LMG 27174</strain>
    </source>
</reference>
<evidence type="ECO:0000313" key="3">
    <source>
        <dbReference type="Proteomes" id="UP000494205"/>
    </source>
</evidence>
<feature type="region of interest" description="Disordered" evidence="1">
    <location>
        <begin position="1"/>
        <end position="23"/>
    </location>
</feature>
<dbReference type="Proteomes" id="UP000494205">
    <property type="component" value="Unassembled WGS sequence"/>
</dbReference>
<sequence length="87" mass="9986">MQPYGKHPCSEIGNRSNQPGTLLHGLDYRQVPPSQRLRLRRQGGVMFAIPEPSGKGFAKRYERKLGVSLFDLVCWKTRVVNLLYDQQ</sequence>
<gene>
    <name evidence="2" type="ORF">LMG27174_01168</name>
</gene>
<dbReference type="AlphaFoldDB" id="A0A6J5A287"/>
<name>A0A6J5A287_9BURK</name>